<feature type="domain" description="OmpR/PhoB-type" evidence="2">
    <location>
        <begin position="315"/>
        <end position="380"/>
    </location>
</feature>
<dbReference type="InterPro" id="IPR001867">
    <property type="entry name" value="OmpR/PhoB-type_DNA-bd"/>
</dbReference>
<keyword evidence="1" id="KW-0238">DNA-binding</keyword>
<accession>D3PYB1</accession>
<evidence type="ECO:0000256" key="1">
    <source>
        <dbReference type="ARBA" id="ARBA00023125"/>
    </source>
</evidence>
<dbReference type="KEGG" id="sna:Snas_1781"/>
<dbReference type="GO" id="GO:0003677">
    <property type="term" value="F:DNA binding"/>
    <property type="evidence" value="ECO:0007669"/>
    <property type="project" value="UniProtKB-KW"/>
</dbReference>
<dbReference type="InterPro" id="IPR016032">
    <property type="entry name" value="Sig_transdc_resp-reg_C-effctor"/>
</dbReference>
<evidence type="ECO:0000313" key="4">
    <source>
        <dbReference type="Proteomes" id="UP000000844"/>
    </source>
</evidence>
<dbReference type="RefSeq" id="WP_013017049.1">
    <property type="nucleotide sequence ID" value="NC_013947.1"/>
</dbReference>
<dbReference type="GO" id="GO:0000160">
    <property type="term" value="P:phosphorelay signal transduction system"/>
    <property type="evidence" value="ECO:0007669"/>
    <property type="project" value="InterPro"/>
</dbReference>
<keyword evidence="4" id="KW-1185">Reference proteome</keyword>
<protein>
    <submittedName>
        <fullName evidence="3">Putative phytochrome sensor protein</fullName>
    </submittedName>
</protein>
<evidence type="ECO:0000259" key="2">
    <source>
        <dbReference type="SMART" id="SM00862"/>
    </source>
</evidence>
<dbReference type="SUPFAM" id="SSF46894">
    <property type="entry name" value="C-terminal effector domain of the bipartite response regulators"/>
    <property type="match status" value="1"/>
</dbReference>
<dbReference type="STRING" id="446470.Snas_1781"/>
<organism evidence="3 4">
    <name type="scientific">Stackebrandtia nassauensis (strain DSM 44728 / CIP 108903 / NRRL B-16338 / NBRC 102104 / LLR-40K-21)</name>
    <dbReference type="NCBI Taxonomy" id="446470"/>
    <lineage>
        <taxon>Bacteria</taxon>
        <taxon>Bacillati</taxon>
        <taxon>Actinomycetota</taxon>
        <taxon>Actinomycetes</taxon>
        <taxon>Glycomycetales</taxon>
        <taxon>Glycomycetaceae</taxon>
        <taxon>Stackebrandtia</taxon>
    </lineage>
</organism>
<proteinExistence type="predicted"/>
<reference evidence="3 4" key="1">
    <citation type="journal article" date="2009" name="Stand. Genomic Sci.">
        <title>Complete genome sequence of Stackebrandtia nassauensis type strain (LLR-40K-21).</title>
        <authorList>
            <person name="Munk C."/>
            <person name="Lapidus A."/>
            <person name="Copeland A."/>
            <person name="Jando M."/>
            <person name="Mayilraj S."/>
            <person name="Glavina Del Rio T."/>
            <person name="Nolan M."/>
            <person name="Chen F."/>
            <person name="Lucas S."/>
            <person name="Tice H."/>
            <person name="Cheng J.F."/>
            <person name="Han C."/>
            <person name="Detter J.C."/>
            <person name="Bruce D."/>
            <person name="Goodwin L."/>
            <person name="Chain P."/>
            <person name="Pitluck S."/>
            <person name="Goker M."/>
            <person name="Ovchinikova G."/>
            <person name="Pati A."/>
            <person name="Ivanova N."/>
            <person name="Mavromatis K."/>
            <person name="Chen A."/>
            <person name="Palaniappan K."/>
            <person name="Land M."/>
            <person name="Hauser L."/>
            <person name="Chang Y.J."/>
            <person name="Jeffries C.D."/>
            <person name="Bristow J."/>
            <person name="Eisen J.A."/>
            <person name="Markowitz V."/>
            <person name="Hugenholtz P."/>
            <person name="Kyrpides N.C."/>
            <person name="Klenk H.P."/>
        </authorList>
    </citation>
    <scope>NUCLEOTIDE SEQUENCE [LARGE SCALE GENOMIC DNA]</scope>
    <source>
        <strain evidence="4">DSM 44728 / CIP 108903 / NRRL B-16338 / NBRC 102104 / LLR-40K-21</strain>
    </source>
</reference>
<dbReference type="GO" id="GO:0006355">
    <property type="term" value="P:regulation of DNA-templated transcription"/>
    <property type="evidence" value="ECO:0007669"/>
    <property type="project" value="InterPro"/>
</dbReference>
<dbReference type="Pfam" id="PF01590">
    <property type="entry name" value="GAF"/>
    <property type="match status" value="1"/>
</dbReference>
<name>D3PYB1_STANL</name>
<sequence>MSRDPLAHTLVPDPVAYARRMRRLRDDMLAGTVSGDAPRDLITASWRRSLTARVDPDADGPVVVYADGAVDYRREHPLAACLPLLRHTLLSIAEEAMHVMIVTDADGTMLWREGHASVQLRADRVGLSPGTSWAEASIGTNAMGTTLAIDRPVQIYSAEHLVSTYHDWTCAAAPVHDPDTGEILGAVDISGPLHTIHPATVALVSAAARLAESRLAELADERDRRFARRHQSRLGDRPGALLTATGRVLAATATGLPERVDPGESRLGGRRVWVEPLDEGYLLRLENGPVTRTAASPRLRLRVLGEEQPTVEVAGRVLPLPRRHAEILTVLAMHPAGLTAGQLAFHLYGDDGNPVTVRTEIHRLRAHLGQRVLVTKPYRLAADADVDFLTVDRSLRHGDVGAAVASFRGGLLPYSEAPAIRAAREEQLAALRGAVLARPDVDLLWSVIRFPPCDGDLGLLEALCEHTPRSDARHHWALARLAAVDDGD</sequence>
<dbReference type="InterPro" id="IPR029016">
    <property type="entry name" value="GAF-like_dom_sf"/>
</dbReference>
<dbReference type="InterPro" id="IPR003018">
    <property type="entry name" value="GAF"/>
</dbReference>
<dbReference type="SMART" id="SM00862">
    <property type="entry name" value="Trans_reg_C"/>
    <property type="match status" value="1"/>
</dbReference>
<dbReference type="eggNOG" id="COG0745">
    <property type="taxonomic scope" value="Bacteria"/>
</dbReference>
<gene>
    <name evidence="3" type="ordered locus">Snas_1781</name>
</gene>
<dbReference type="EMBL" id="CP001778">
    <property type="protein sequence ID" value="ADD41478.1"/>
    <property type="molecule type" value="Genomic_DNA"/>
</dbReference>
<evidence type="ECO:0000313" key="3">
    <source>
        <dbReference type="EMBL" id="ADD41478.1"/>
    </source>
</evidence>
<dbReference type="eggNOG" id="COG3284">
    <property type="taxonomic scope" value="Bacteria"/>
</dbReference>
<dbReference type="Proteomes" id="UP000000844">
    <property type="component" value="Chromosome"/>
</dbReference>
<dbReference type="Gene3D" id="3.30.450.40">
    <property type="match status" value="1"/>
</dbReference>
<dbReference type="HOGENOM" id="CLU_037518_1_0_11"/>
<dbReference type="AlphaFoldDB" id="D3PYB1"/>